<keyword evidence="3" id="KW-1185">Reference proteome</keyword>
<proteinExistence type="predicted"/>
<dbReference type="KEGG" id="slau:SLA_4243"/>
<feature type="region of interest" description="Disordered" evidence="1">
    <location>
        <begin position="63"/>
        <end position="126"/>
    </location>
</feature>
<accession>A0A160P3B0</accession>
<reference evidence="2 3" key="1">
    <citation type="journal article" date="2016" name="Genome Announc.">
        <title>Complete Genome Sequence of Thiostrepton-Producing Streptomyces laurentii ATCC 31255.</title>
        <authorList>
            <person name="Doi K."/>
            <person name="Fujino Y."/>
            <person name="Nagayoshi Y."/>
            <person name="Ohshima T."/>
            <person name="Ogata S."/>
        </authorList>
    </citation>
    <scope>NUCLEOTIDE SEQUENCE [LARGE SCALE GENOMIC DNA]</scope>
    <source>
        <strain evidence="2 3">ATCC 31255</strain>
    </source>
</reference>
<feature type="compositionally biased region" description="Low complexity" evidence="1">
    <location>
        <begin position="24"/>
        <end position="48"/>
    </location>
</feature>
<dbReference type="AlphaFoldDB" id="A0A160P3B0"/>
<dbReference type="Proteomes" id="UP000217676">
    <property type="component" value="Chromosome"/>
</dbReference>
<feature type="compositionally biased region" description="Low complexity" evidence="1">
    <location>
        <begin position="1"/>
        <end position="11"/>
    </location>
</feature>
<feature type="compositionally biased region" description="Basic and acidic residues" evidence="1">
    <location>
        <begin position="108"/>
        <end position="119"/>
    </location>
</feature>
<evidence type="ECO:0000313" key="2">
    <source>
        <dbReference type="EMBL" id="BAU85131.1"/>
    </source>
</evidence>
<evidence type="ECO:0000313" key="3">
    <source>
        <dbReference type="Proteomes" id="UP000217676"/>
    </source>
</evidence>
<feature type="region of interest" description="Disordered" evidence="1">
    <location>
        <begin position="1"/>
        <end position="48"/>
    </location>
</feature>
<name>A0A160P3B0_STRLU</name>
<dbReference type="EMBL" id="AP017424">
    <property type="protein sequence ID" value="BAU85131.1"/>
    <property type="molecule type" value="Genomic_DNA"/>
</dbReference>
<protein>
    <submittedName>
        <fullName evidence="2">Uncharacterized protein</fullName>
    </submittedName>
</protein>
<organism evidence="2 3">
    <name type="scientific">Streptomyces laurentii</name>
    <dbReference type="NCBI Taxonomy" id="39478"/>
    <lineage>
        <taxon>Bacteria</taxon>
        <taxon>Bacillati</taxon>
        <taxon>Actinomycetota</taxon>
        <taxon>Actinomycetes</taxon>
        <taxon>Kitasatosporales</taxon>
        <taxon>Streptomycetaceae</taxon>
        <taxon>Streptomyces</taxon>
    </lineage>
</organism>
<feature type="compositionally biased region" description="Basic and acidic residues" evidence="1">
    <location>
        <begin position="12"/>
        <end position="22"/>
    </location>
</feature>
<sequence length="126" mass="13067">MSSDSTSSRIARSAERDEDRWARSRASGSESGSDSVGDTDTDTGAASGREYGYRLCGHVEVAAGFRPDGGAPRAVRERDRAGGGEAGECSAGWGVRANELEGEGGGGRGRERERERERLSTGAGAG</sequence>
<evidence type="ECO:0000256" key="1">
    <source>
        <dbReference type="SAM" id="MobiDB-lite"/>
    </source>
</evidence>
<gene>
    <name evidence="2" type="ORF">SLA_4243</name>
</gene>